<proteinExistence type="inferred from homology"/>
<dbReference type="KEGG" id="tnl:113498049"/>
<dbReference type="PROSITE" id="PS01188">
    <property type="entry name" value="ELO"/>
    <property type="match status" value="1"/>
</dbReference>
<feature type="transmembrane region" description="Helical" evidence="10">
    <location>
        <begin position="64"/>
        <end position="86"/>
    </location>
</feature>
<evidence type="ECO:0000256" key="5">
    <source>
        <dbReference type="ARBA" id="ARBA00022832"/>
    </source>
</evidence>
<evidence type="ECO:0000256" key="2">
    <source>
        <dbReference type="ARBA" id="ARBA00022516"/>
    </source>
</evidence>
<keyword evidence="5 10" id="KW-0276">Fatty acid metabolism</keyword>
<dbReference type="InterPro" id="IPR030457">
    <property type="entry name" value="ELO_CS"/>
</dbReference>
<keyword evidence="2 10" id="KW-0444">Lipid biosynthesis</keyword>
<evidence type="ECO:0000256" key="10">
    <source>
        <dbReference type="RuleBase" id="RU361115"/>
    </source>
</evidence>
<dbReference type="Proteomes" id="UP000322000">
    <property type="component" value="Chromosome 10"/>
</dbReference>
<evidence type="ECO:0000256" key="8">
    <source>
        <dbReference type="ARBA" id="ARBA00023136"/>
    </source>
</evidence>
<evidence type="ECO:0000313" key="12">
    <source>
        <dbReference type="RefSeq" id="XP_026733750.1"/>
    </source>
</evidence>
<dbReference type="Pfam" id="PF01151">
    <property type="entry name" value="ELO"/>
    <property type="match status" value="1"/>
</dbReference>
<dbReference type="PANTHER" id="PTHR11157">
    <property type="entry name" value="FATTY ACID ACYL TRANSFERASE-RELATED"/>
    <property type="match status" value="1"/>
</dbReference>
<protein>
    <recommendedName>
        <fullName evidence="10">Elongation of very long chain fatty acids protein</fullName>
        <ecNumber evidence="10">2.3.1.199</ecNumber>
    </recommendedName>
    <alternativeName>
        <fullName evidence="10">Very-long-chain 3-oxoacyl-CoA synthase</fullName>
    </alternativeName>
</protein>
<comment type="catalytic activity">
    <reaction evidence="10">
        <text>a very-long-chain acyl-CoA + malonyl-CoA + H(+) = a very-long-chain 3-oxoacyl-CoA + CO2 + CoA</text>
        <dbReference type="Rhea" id="RHEA:32727"/>
        <dbReference type="ChEBI" id="CHEBI:15378"/>
        <dbReference type="ChEBI" id="CHEBI:16526"/>
        <dbReference type="ChEBI" id="CHEBI:57287"/>
        <dbReference type="ChEBI" id="CHEBI:57384"/>
        <dbReference type="ChEBI" id="CHEBI:90725"/>
        <dbReference type="ChEBI" id="CHEBI:90736"/>
        <dbReference type="EC" id="2.3.1.199"/>
    </reaction>
</comment>
<evidence type="ECO:0000256" key="1">
    <source>
        <dbReference type="ARBA" id="ARBA00004141"/>
    </source>
</evidence>
<evidence type="ECO:0000256" key="7">
    <source>
        <dbReference type="ARBA" id="ARBA00023098"/>
    </source>
</evidence>
<feature type="transmembrane region" description="Helical" evidence="10">
    <location>
        <begin position="198"/>
        <end position="216"/>
    </location>
</feature>
<dbReference type="GeneID" id="113498049"/>
<reference evidence="12" key="1">
    <citation type="submission" date="2025-08" db="UniProtKB">
        <authorList>
            <consortium name="RefSeq"/>
        </authorList>
    </citation>
    <scope>IDENTIFICATION</scope>
</reference>
<evidence type="ECO:0000256" key="4">
    <source>
        <dbReference type="ARBA" id="ARBA00022692"/>
    </source>
</evidence>
<keyword evidence="8 10" id="KW-0472">Membrane</keyword>
<dbReference type="GO" id="GO:0019367">
    <property type="term" value="P:fatty acid elongation, saturated fatty acid"/>
    <property type="evidence" value="ECO:0007669"/>
    <property type="project" value="TreeGrafter"/>
</dbReference>
<keyword evidence="3 10" id="KW-0808">Transferase</keyword>
<dbReference type="InterPro" id="IPR002076">
    <property type="entry name" value="ELO_fam"/>
</dbReference>
<dbReference type="EC" id="2.3.1.199" evidence="10"/>
<dbReference type="GO" id="GO:0030148">
    <property type="term" value="P:sphingolipid biosynthetic process"/>
    <property type="evidence" value="ECO:0007669"/>
    <property type="project" value="TreeGrafter"/>
</dbReference>
<keyword evidence="6 10" id="KW-1133">Transmembrane helix</keyword>
<dbReference type="AlphaFoldDB" id="A0A7E5VZI3"/>
<keyword evidence="4 10" id="KW-0812">Transmembrane</keyword>
<dbReference type="GO" id="GO:0005789">
    <property type="term" value="C:endoplasmic reticulum membrane"/>
    <property type="evidence" value="ECO:0007669"/>
    <property type="project" value="TreeGrafter"/>
</dbReference>
<dbReference type="GO" id="GO:0042761">
    <property type="term" value="P:very long-chain fatty acid biosynthetic process"/>
    <property type="evidence" value="ECO:0007669"/>
    <property type="project" value="TreeGrafter"/>
</dbReference>
<evidence type="ECO:0000256" key="9">
    <source>
        <dbReference type="ARBA" id="ARBA00023160"/>
    </source>
</evidence>
<feature type="transmembrane region" description="Helical" evidence="10">
    <location>
        <begin position="139"/>
        <end position="158"/>
    </location>
</feature>
<dbReference type="GO" id="GO:0034626">
    <property type="term" value="P:fatty acid elongation, polyunsaturated fatty acid"/>
    <property type="evidence" value="ECO:0007669"/>
    <property type="project" value="TreeGrafter"/>
</dbReference>
<gene>
    <name evidence="12" type="primary">LOC113498049</name>
</gene>
<dbReference type="OrthoDB" id="434092at2759"/>
<organism evidence="11 12">
    <name type="scientific">Trichoplusia ni</name>
    <name type="common">Cabbage looper</name>
    <dbReference type="NCBI Taxonomy" id="7111"/>
    <lineage>
        <taxon>Eukaryota</taxon>
        <taxon>Metazoa</taxon>
        <taxon>Ecdysozoa</taxon>
        <taxon>Arthropoda</taxon>
        <taxon>Hexapoda</taxon>
        <taxon>Insecta</taxon>
        <taxon>Pterygota</taxon>
        <taxon>Neoptera</taxon>
        <taxon>Endopterygota</taxon>
        <taxon>Lepidoptera</taxon>
        <taxon>Glossata</taxon>
        <taxon>Ditrysia</taxon>
        <taxon>Noctuoidea</taxon>
        <taxon>Noctuidae</taxon>
        <taxon>Plusiinae</taxon>
        <taxon>Trichoplusia</taxon>
    </lineage>
</organism>
<accession>A0A7E5VZI3</accession>
<evidence type="ECO:0000313" key="11">
    <source>
        <dbReference type="Proteomes" id="UP000322000"/>
    </source>
</evidence>
<dbReference type="GO" id="GO:0009922">
    <property type="term" value="F:fatty acid elongase activity"/>
    <property type="evidence" value="ECO:0007669"/>
    <property type="project" value="UniProtKB-EC"/>
</dbReference>
<comment type="subcellular location">
    <subcellularLocation>
        <location evidence="1">Membrane</location>
        <topology evidence="1">Multi-pass membrane protein</topology>
    </subcellularLocation>
</comment>
<feature type="transmembrane region" description="Helical" evidence="10">
    <location>
        <begin position="164"/>
        <end position="186"/>
    </location>
</feature>
<evidence type="ECO:0000256" key="3">
    <source>
        <dbReference type="ARBA" id="ARBA00022679"/>
    </source>
</evidence>
<dbReference type="PANTHER" id="PTHR11157:SF116">
    <property type="entry name" value="ELONGATION OF VERY LONG CHAIN FATTY ACIDS PROTEIN-RELATED"/>
    <property type="match status" value="1"/>
</dbReference>
<feature type="transmembrane region" description="Helical" evidence="10">
    <location>
        <begin position="228"/>
        <end position="249"/>
    </location>
</feature>
<sequence length="292" mass="34203">MERILYSGNFWDFRGEGEYSDRKFLMGSPFPVIMILISYLWFVLRFGPAVMKNRPPFSLRNWLIFYNAAQVVISFIISALGIRFLWRYGLWHSTCYCEKDGTGEQIIDGSYYYFLTKVIELTDTVCFVLRKKQRQVSFLHVYHHTIMVMATWSIVKYSRTDNTVFLGVINSIVHIVMYGYYGLSVFPHLTKYLWWKKYITVMQLVQFTLMFLHILVSNQVSDCKPAYILTASVYFNTVLFMYLFGDFYVKSYIKKVKASDIVTAGKKIGSNIGTKNSINYIINQHKLAGKMH</sequence>
<keyword evidence="7 10" id="KW-0443">Lipid metabolism</keyword>
<keyword evidence="11" id="KW-1185">Reference proteome</keyword>
<evidence type="ECO:0000256" key="6">
    <source>
        <dbReference type="ARBA" id="ARBA00022989"/>
    </source>
</evidence>
<feature type="transmembrane region" description="Helical" evidence="10">
    <location>
        <begin position="24"/>
        <end position="44"/>
    </location>
</feature>
<keyword evidence="9 10" id="KW-0275">Fatty acid biosynthesis</keyword>
<dbReference type="RefSeq" id="XP_026733750.1">
    <property type="nucleotide sequence ID" value="XM_026877949.1"/>
</dbReference>
<dbReference type="GO" id="GO:0034625">
    <property type="term" value="P:fatty acid elongation, monounsaturated fatty acid"/>
    <property type="evidence" value="ECO:0007669"/>
    <property type="project" value="TreeGrafter"/>
</dbReference>
<name>A0A7E5VZI3_TRINI</name>
<dbReference type="InParanoid" id="A0A7E5VZI3"/>
<comment type="similarity">
    <text evidence="10">Belongs to the ELO family.</text>
</comment>